<dbReference type="SUPFAM" id="SSF56176">
    <property type="entry name" value="FAD-binding/transporter-associated domain-like"/>
    <property type="match status" value="1"/>
</dbReference>
<dbReference type="InterPro" id="IPR016166">
    <property type="entry name" value="FAD-bd_PCMH"/>
</dbReference>
<organism evidence="6 7">
    <name type="scientific">Candolleomyces aberdarensis</name>
    <dbReference type="NCBI Taxonomy" id="2316362"/>
    <lineage>
        <taxon>Eukaryota</taxon>
        <taxon>Fungi</taxon>
        <taxon>Dikarya</taxon>
        <taxon>Basidiomycota</taxon>
        <taxon>Agaricomycotina</taxon>
        <taxon>Agaricomycetes</taxon>
        <taxon>Agaricomycetidae</taxon>
        <taxon>Agaricales</taxon>
        <taxon>Agaricineae</taxon>
        <taxon>Psathyrellaceae</taxon>
        <taxon>Candolleomyces</taxon>
    </lineage>
</organism>
<comment type="similarity">
    <text evidence="1">Belongs to the oxygen-dependent FAD-linked oxidoreductase family.</text>
</comment>
<feature type="domain" description="FAD-binding PCMH-type" evidence="5">
    <location>
        <begin position="1"/>
        <end position="139"/>
    </location>
</feature>
<dbReference type="GO" id="GO:0071949">
    <property type="term" value="F:FAD binding"/>
    <property type="evidence" value="ECO:0007669"/>
    <property type="project" value="InterPro"/>
</dbReference>
<evidence type="ECO:0000256" key="3">
    <source>
        <dbReference type="ARBA" id="ARBA00022827"/>
    </source>
</evidence>
<gene>
    <name evidence="6" type="ORF">EST38_g3418</name>
</gene>
<evidence type="ECO:0000259" key="5">
    <source>
        <dbReference type="PROSITE" id="PS51387"/>
    </source>
</evidence>
<keyword evidence="2" id="KW-0285">Flavoprotein</keyword>
<evidence type="ECO:0000313" key="6">
    <source>
        <dbReference type="EMBL" id="RXW22417.1"/>
    </source>
</evidence>
<dbReference type="Gene3D" id="3.30.465.10">
    <property type="match status" value="1"/>
</dbReference>
<evidence type="ECO:0000256" key="4">
    <source>
        <dbReference type="ARBA" id="ARBA00023002"/>
    </source>
</evidence>
<evidence type="ECO:0000256" key="2">
    <source>
        <dbReference type="ARBA" id="ARBA00022630"/>
    </source>
</evidence>
<keyword evidence="3" id="KW-0274">FAD</keyword>
<comment type="caution">
    <text evidence="6">The sequence shown here is derived from an EMBL/GenBank/DDBJ whole genome shotgun (WGS) entry which is preliminary data.</text>
</comment>
<dbReference type="OrthoDB" id="2151789at2759"/>
<dbReference type="STRING" id="2316362.A0A4Q2DQE5"/>
<reference evidence="6 7" key="1">
    <citation type="submission" date="2019-01" db="EMBL/GenBank/DDBJ databases">
        <title>Draft genome sequence of Psathyrella aberdarensis IHI B618.</title>
        <authorList>
            <person name="Buettner E."/>
            <person name="Kellner H."/>
        </authorList>
    </citation>
    <scope>NUCLEOTIDE SEQUENCE [LARGE SCALE GENOMIC DNA]</scope>
    <source>
        <strain evidence="6 7">IHI B618</strain>
    </source>
</reference>
<dbReference type="PANTHER" id="PTHR42973">
    <property type="entry name" value="BINDING OXIDOREDUCTASE, PUTATIVE (AFU_ORTHOLOGUE AFUA_1G17690)-RELATED"/>
    <property type="match status" value="1"/>
</dbReference>
<keyword evidence="4" id="KW-0560">Oxidoreductase</keyword>
<name>A0A4Q2DQE5_9AGAR</name>
<dbReference type="InterPro" id="IPR050416">
    <property type="entry name" value="FAD-linked_Oxidoreductase"/>
</dbReference>
<dbReference type="Pfam" id="PF01565">
    <property type="entry name" value="FAD_binding_4"/>
    <property type="match status" value="1"/>
</dbReference>
<dbReference type="PROSITE" id="PS51387">
    <property type="entry name" value="FAD_PCMH"/>
    <property type="match status" value="1"/>
</dbReference>
<protein>
    <recommendedName>
        <fullName evidence="5">FAD-binding PCMH-type domain-containing protein</fullName>
    </recommendedName>
</protein>
<dbReference type="EMBL" id="SDEE01000072">
    <property type="protein sequence ID" value="RXW22417.1"/>
    <property type="molecule type" value="Genomic_DNA"/>
</dbReference>
<sequence>MRAIFRHEVKYAVRSGGHSGMSGWSSTEGGILISFEHMTSVSYNESKDTVTLQPGIRWGEALTALEPFGVGVLGGGLSFLAGAHGFSVDTLLEADVVLVNGDLVTASATNQYNDLFRALKGGANRFGIVTRYEVRAAHVGTKADKNFIGGTIFYDNSTSEALLKATAKFINNVNDPRASLLSVFSVSFANNTLFPINFATFVYNTSSPSENLPPGLYDDFLNLPNLGSSVGRSSYVDVVNSLGTGTEGSGQGQMFGASAFSSGEGSGYARYEDSYRKFGQYVEAVRAKPNATGPPSSDDDPTKDGVEFAILAFTSVQKSQVQVGRNRGGNVMDPPLRNYGLVQFHNQMPPNIDTVSRRVRDARREFLRQIPPSPGIPLYVGESDKEQNVFATYGRYEELRRTYRKYDPTRFNIRYTDGPIGL</sequence>
<dbReference type="PANTHER" id="PTHR42973:SF13">
    <property type="entry name" value="FAD-BINDING PCMH-TYPE DOMAIN-CONTAINING PROTEIN"/>
    <property type="match status" value="1"/>
</dbReference>
<evidence type="ECO:0000256" key="1">
    <source>
        <dbReference type="ARBA" id="ARBA00005466"/>
    </source>
</evidence>
<keyword evidence="7" id="KW-1185">Reference proteome</keyword>
<accession>A0A4Q2DQE5</accession>
<dbReference type="AlphaFoldDB" id="A0A4Q2DQE5"/>
<dbReference type="Proteomes" id="UP000290288">
    <property type="component" value="Unassembled WGS sequence"/>
</dbReference>
<proteinExistence type="inferred from homology"/>
<dbReference type="InterPro" id="IPR006094">
    <property type="entry name" value="Oxid_FAD_bind_N"/>
</dbReference>
<dbReference type="InterPro" id="IPR016169">
    <property type="entry name" value="FAD-bd_PCMH_sub2"/>
</dbReference>
<evidence type="ECO:0000313" key="7">
    <source>
        <dbReference type="Proteomes" id="UP000290288"/>
    </source>
</evidence>
<dbReference type="InterPro" id="IPR036318">
    <property type="entry name" value="FAD-bd_PCMH-like_sf"/>
</dbReference>
<dbReference type="GO" id="GO:0016491">
    <property type="term" value="F:oxidoreductase activity"/>
    <property type="evidence" value="ECO:0007669"/>
    <property type="project" value="UniProtKB-KW"/>
</dbReference>